<reference evidence="2" key="1">
    <citation type="submission" date="2013-10" db="EMBL/GenBank/DDBJ databases">
        <title>Genomic analysis of the causative agents of coccidiosis in chickens.</title>
        <authorList>
            <person name="Reid A.J."/>
            <person name="Blake D."/>
            <person name="Billington K."/>
            <person name="Browne H."/>
            <person name="Dunn M."/>
            <person name="Hung S."/>
            <person name="Kawahara F."/>
            <person name="Miranda-Saavedra D."/>
            <person name="Mourier T."/>
            <person name="Nagra H."/>
            <person name="Otto T.D."/>
            <person name="Rawlings N."/>
            <person name="Sanchez A."/>
            <person name="Sanders M."/>
            <person name="Subramaniam C."/>
            <person name="Tay Y."/>
            <person name="Dear P."/>
            <person name="Doerig C."/>
            <person name="Gruber A."/>
            <person name="Parkinson J."/>
            <person name="Shirley M."/>
            <person name="Wan K.L."/>
            <person name="Berriman M."/>
            <person name="Tomley F."/>
            <person name="Pain A."/>
        </authorList>
    </citation>
    <scope>NUCLEOTIDE SEQUENCE [LARGE SCALE GENOMIC DNA]</scope>
    <source>
        <strain evidence="2">Houghton</strain>
    </source>
</reference>
<feature type="compositionally biased region" description="Polar residues" evidence="1">
    <location>
        <begin position="386"/>
        <end position="400"/>
    </location>
</feature>
<organism evidence="2 3">
    <name type="scientific">Eimeria mitis</name>
    <dbReference type="NCBI Taxonomy" id="44415"/>
    <lineage>
        <taxon>Eukaryota</taxon>
        <taxon>Sar</taxon>
        <taxon>Alveolata</taxon>
        <taxon>Apicomplexa</taxon>
        <taxon>Conoidasida</taxon>
        <taxon>Coccidia</taxon>
        <taxon>Eucoccidiorida</taxon>
        <taxon>Eimeriorina</taxon>
        <taxon>Eimeriidae</taxon>
        <taxon>Eimeria</taxon>
    </lineage>
</organism>
<dbReference type="EMBL" id="HG732903">
    <property type="protein sequence ID" value="CDJ35784.1"/>
    <property type="molecule type" value="Genomic_DNA"/>
</dbReference>
<feature type="region of interest" description="Disordered" evidence="1">
    <location>
        <begin position="346"/>
        <end position="415"/>
    </location>
</feature>
<dbReference type="AlphaFoldDB" id="U6KCV3"/>
<evidence type="ECO:0000313" key="3">
    <source>
        <dbReference type="Proteomes" id="UP000030744"/>
    </source>
</evidence>
<dbReference type="VEuPathDB" id="ToxoDB:EMH_0087680"/>
<evidence type="ECO:0000256" key="1">
    <source>
        <dbReference type="SAM" id="MobiDB-lite"/>
    </source>
</evidence>
<reference evidence="2" key="2">
    <citation type="submission" date="2013-10" db="EMBL/GenBank/DDBJ databases">
        <authorList>
            <person name="Aslett M."/>
        </authorList>
    </citation>
    <scope>NUCLEOTIDE SEQUENCE [LARGE SCALE GENOMIC DNA]</scope>
    <source>
        <strain evidence="2">Houghton</strain>
    </source>
</reference>
<name>U6KCV3_9EIME</name>
<dbReference type="OrthoDB" id="347525at2759"/>
<evidence type="ECO:0000313" key="2">
    <source>
        <dbReference type="EMBL" id="CDJ35784.1"/>
    </source>
</evidence>
<feature type="compositionally biased region" description="Low complexity" evidence="1">
    <location>
        <begin position="360"/>
        <end position="378"/>
    </location>
</feature>
<dbReference type="RefSeq" id="XP_037878073.1">
    <property type="nucleotide sequence ID" value="XM_038022219.1"/>
</dbReference>
<keyword evidence="3" id="KW-1185">Reference proteome</keyword>
<protein>
    <submittedName>
        <fullName evidence="2">Uncharacterized protein</fullName>
    </submittedName>
</protein>
<proteinExistence type="predicted"/>
<feature type="region of interest" description="Disordered" evidence="1">
    <location>
        <begin position="80"/>
        <end position="100"/>
    </location>
</feature>
<dbReference type="Proteomes" id="UP000030744">
    <property type="component" value="Unassembled WGS sequence"/>
</dbReference>
<sequence length="544" mass="58236">MLSRGARSARSCGEVGSSASAWCFRSNHQRQPALAEKWAVQRAHGRTDFQDSSLFSLLIETVDGAVRQLLLYGQQQRRDNRLEASQGSSQKELLPDIENSEAHPRDAAALPLLGGLGPEAAELTGEALVMCAKVLGHAPSARRLPLLFGAVSGLTRLGAGPAGLCRLIEEACSQPMKLIGPYEPCDLLAAAAALEPVAAVPSHIAAVAVRTLEADLLQGMSPASAAQKLQELAVAAPETSAAVPTAATAGVARSDAVGTDAVGAKRDAIGDFRAGTVGENDTWTYVEDLRRRSGSPFRSAAHCYLLAAAVGLAGIRQFLFALHPAFRISTLSVLASLEALVPPAHRTPSKMPLGTAASVQPEQQQHQQEQPQQWQQQQPGPPASCSFVQPSASGDISTSGAAVGAPRQQTVDCSVKQGQHERANLGIIPSKSERTGRPPLHPVLRRLILSVFYRLPCISLRLLVELMEALRTCGFPQREQTEGLSPHGKSCRWRRPLMQALAREAIRKMHQATPNTLVTFLALFYLELDGFDVSLDPLIYGMQR</sequence>
<dbReference type="GeneID" id="60404460"/>
<accession>U6KCV3</accession>
<gene>
    <name evidence="2" type="ORF">EMH_0087680</name>
</gene>